<keyword evidence="4" id="KW-0249">Electron transport</keyword>
<organism evidence="8 9">
    <name type="scientific">Flavobacterium faecale</name>
    <dbReference type="NCBI Taxonomy" id="1355330"/>
    <lineage>
        <taxon>Bacteria</taxon>
        <taxon>Pseudomonadati</taxon>
        <taxon>Bacteroidota</taxon>
        <taxon>Flavobacteriia</taxon>
        <taxon>Flavobacteriales</taxon>
        <taxon>Flavobacteriaceae</taxon>
        <taxon>Flavobacterium</taxon>
    </lineage>
</organism>
<protein>
    <recommendedName>
        <fullName evidence="7">Cytochrome c domain-containing protein</fullName>
    </recommendedName>
</protein>
<accession>A0A2S1LEH5</accession>
<dbReference type="KEGG" id="ffa:FFWV33_11835"/>
<evidence type="ECO:0000256" key="5">
    <source>
        <dbReference type="ARBA" id="ARBA00023004"/>
    </source>
</evidence>
<proteinExistence type="predicted"/>
<dbReference type="InterPro" id="IPR051811">
    <property type="entry name" value="Cytochrome_c550/c551-like"/>
</dbReference>
<keyword evidence="2 6" id="KW-0349">Heme</keyword>
<dbReference type="EMBL" id="CP020918">
    <property type="protein sequence ID" value="AWG22153.1"/>
    <property type="molecule type" value="Genomic_DNA"/>
</dbReference>
<keyword evidence="5 6" id="KW-0408">Iron</keyword>
<dbReference type="PANTHER" id="PTHR37823">
    <property type="entry name" value="CYTOCHROME C-553-LIKE"/>
    <property type="match status" value="1"/>
</dbReference>
<dbReference type="SUPFAM" id="SSF46626">
    <property type="entry name" value="Cytochrome c"/>
    <property type="match status" value="1"/>
</dbReference>
<dbReference type="PROSITE" id="PS51007">
    <property type="entry name" value="CYTC"/>
    <property type="match status" value="1"/>
</dbReference>
<evidence type="ECO:0000256" key="6">
    <source>
        <dbReference type="PROSITE-ProRule" id="PRU00433"/>
    </source>
</evidence>
<dbReference type="PANTHER" id="PTHR37823:SF1">
    <property type="entry name" value="CYTOCHROME C-553-LIKE"/>
    <property type="match status" value="1"/>
</dbReference>
<dbReference type="Pfam" id="PF00034">
    <property type="entry name" value="Cytochrom_C"/>
    <property type="match status" value="1"/>
</dbReference>
<dbReference type="GO" id="GO:0046872">
    <property type="term" value="F:metal ion binding"/>
    <property type="evidence" value="ECO:0007669"/>
    <property type="project" value="UniProtKB-KW"/>
</dbReference>
<keyword evidence="3 6" id="KW-0479">Metal-binding</keyword>
<evidence type="ECO:0000256" key="3">
    <source>
        <dbReference type="ARBA" id="ARBA00022723"/>
    </source>
</evidence>
<evidence type="ECO:0000256" key="1">
    <source>
        <dbReference type="ARBA" id="ARBA00022448"/>
    </source>
</evidence>
<evidence type="ECO:0000313" key="8">
    <source>
        <dbReference type="EMBL" id="AWG22153.1"/>
    </source>
</evidence>
<dbReference type="RefSeq" id="WP_108741082.1">
    <property type="nucleotide sequence ID" value="NZ_CP020918.1"/>
</dbReference>
<evidence type="ECO:0000259" key="7">
    <source>
        <dbReference type="PROSITE" id="PS51007"/>
    </source>
</evidence>
<gene>
    <name evidence="8" type="ORF">FFWV33_11835</name>
</gene>
<evidence type="ECO:0000256" key="2">
    <source>
        <dbReference type="ARBA" id="ARBA00022617"/>
    </source>
</evidence>
<feature type="domain" description="Cytochrome c" evidence="7">
    <location>
        <begin position="190"/>
        <end position="272"/>
    </location>
</feature>
<dbReference type="InterPro" id="IPR009056">
    <property type="entry name" value="Cyt_c-like_dom"/>
</dbReference>
<dbReference type="Gene3D" id="1.10.760.10">
    <property type="entry name" value="Cytochrome c-like domain"/>
    <property type="match status" value="1"/>
</dbReference>
<evidence type="ECO:0000313" key="9">
    <source>
        <dbReference type="Proteomes" id="UP000244527"/>
    </source>
</evidence>
<keyword evidence="1" id="KW-0813">Transport</keyword>
<name>A0A2S1LEH5_9FLAO</name>
<reference evidence="8 9" key="1">
    <citation type="submission" date="2017-04" db="EMBL/GenBank/DDBJ databases">
        <title>Compelte genome sequence of WV33.</title>
        <authorList>
            <person name="Lee P.C."/>
        </authorList>
    </citation>
    <scope>NUCLEOTIDE SEQUENCE [LARGE SCALE GENOMIC DNA]</scope>
    <source>
        <strain evidence="8 9">WV33</strain>
    </source>
</reference>
<dbReference type="GO" id="GO:0020037">
    <property type="term" value="F:heme binding"/>
    <property type="evidence" value="ECO:0007669"/>
    <property type="project" value="InterPro"/>
</dbReference>
<evidence type="ECO:0000256" key="4">
    <source>
        <dbReference type="ARBA" id="ARBA00022982"/>
    </source>
</evidence>
<dbReference type="Proteomes" id="UP000244527">
    <property type="component" value="Chromosome"/>
</dbReference>
<dbReference type="GO" id="GO:0009055">
    <property type="term" value="F:electron transfer activity"/>
    <property type="evidence" value="ECO:0007669"/>
    <property type="project" value="InterPro"/>
</dbReference>
<dbReference type="PROSITE" id="PS51257">
    <property type="entry name" value="PROKAR_LIPOPROTEIN"/>
    <property type="match status" value="1"/>
</dbReference>
<dbReference type="AlphaFoldDB" id="A0A2S1LEH5"/>
<sequence length="278" mass="31681">MKISIVRFVVVSAVVFSIFSCQQKKEQKAESTIVSQKETVIDLVALFEKNREGKDTVITIVEDPVYHKTKRYKAVNALHLLQNELELSKIDSKNTKIVFECKDGYQPEMPLDLFLKAKPFIAYQDVDAPEGKKWETINKNGNEMDAAPFYLVYPAVSPKDSQYKWPYNLVKIKLEASNTNTAALYPKEDAQAVKGYDLFQKQCITCHALNGAGGSMGPELNYPKSVTEYWIEKELVQYIVDPSAYRHKVKMPTLGLTTSDSQEIVNYLKYMSKHKKSE</sequence>
<dbReference type="OrthoDB" id="9808161at2"/>
<keyword evidence="9" id="KW-1185">Reference proteome</keyword>
<dbReference type="InterPro" id="IPR036909">
    <property type="entry name" value="Cyt_c-like_dom_sf"/>
</dbReference>